<proteinExistence type="predicted"/>
<dbReference type="SUPFAM" id="SSF52091">
    <property type="entry name" value="SpoIIaa-like"/>
    <property type="match status" value="1"/>
</dbReference>
<evidence type="ECO:0000256" key="3">
    <source>
        <dbReference type="ARBA" id="ARBA00022989"/>
    </source>
</evidence>
<organism evidence="7 8">
    <name type="scientific">Clostridium pasteurianum BC1</name>
    <dbReference type="NCBI Taxonomy" id="86416"/>
    <lineage>
        <taxon>Bacteria</taxon>
        <taxon>Bacillati</taxon>
        <taxon>Bacillota</taxon>
        <taxon>Clostridia</taxon>
        <taxon>Eubacteriales</taxon>
        <taxon>Clostridiaceae</taxon>
        <taxon>Clostridium</taxon>
    </lineage>
</organism>
<feature type="transmembrane region" description="Helical" evidence="5">
    <location>
        <begin position="246"/>
        <end position="267"/>
    </location>
</feature>
<evidence type="ECO:0000256" key="1">
    <source>
        <dbReference type="ARBA" id="ARBA00004141"/>
    </source>
</evidence>
<keyword evidence="4 5" id="KW-0472">Membrane</keyword>
<dbReference type="InterPro" id="IPR036513">
    <property type="entry name" value="STAS_dom_sf"/>
</dbReference>
<feature type="transmembrane region" description="Helical" evidence="5">
    <location>
        <begin position="287"/>
        <end position="305"/>
    </location>
</feature>
<keyword evidence="8" id="KW-1185">Reference proteome</keyword>
<dbReference type="Proteomes" id="UP000013523">
    <property type="component" value="Chromosome"/>
</dbReference>
<dbReference type="GO" id="GO:0055085">
    <property type="term" value="P:transmembrane transport"/>
    <property type="evidence" value="ECO:0007669"/>
    <property type="project" value="InterPro"/>
</dbReference>
<dbReference type="InterPro" id="IPR001902">
    <property type="entry name" value="SLC26A/SulP_fam"/>
</dbReference>
<dbReference type="InterPro" id="IPR011547">
    <property type="entry name" value="SLC26A/SulP_dom"/>
</dbReference>
<feature type="transmembrane region" description="Helical" evidence="5">
    <location>
        <begin position="54"/>
        <end position="86"/>
    </location>
</feature>
<comment type="subcellular location">
    <subcellularLocation>
        <location evidence="1">Membrane</location>
        <topology evidence="1">Multi-pass membrane protein</topology>
    </subcellularLocation>
</comment>
<dbReference type="PATRIC" id="fig|86416.3.peg.2609"/>
<accession>R4KAB8</accession>
<feature type="transmembrane region" description="Helical" evidence="5">
    <location>
        <begin position="93"/>
        <end position="113"/>
    </location>
</feature>
<evidence type="ECO:0000256" key="2">
    <source>
        <dbReference type="ARBA" id="ARBA00022692"/>
    </source>
</evidence>
<dbReference type="Pfam" id="PF01740">
    <property type="entry name" value="STAS"/>
    <property type="match status" value="1"/>
</dbReference>
<keyword evidence="2 5" id="KW-0812">Transmembrane</keyword>
<evidence type="ECO:0000256" key="4">
    <source>
        <dbReference type="ARBA" id="ARBA00023136"/>
    </source>
</evidence>
<feature type="transmembrane region" description="Helical" evidence="5">
    <location>
        <begin position="21"/>
        <end position="42"/>
    </location>
</feature>
<dbReference type="KEGG" id="cpas:Clopa_2621"/>
<dbReference type="PANTHER" id="PTHR11814">
    <property type="entry name" value="SULFATE TRANSPORTER"/>
    <property type="match status" value="1"/>
</dbReference>
<dbReference type="Pfam" id="PF00916">
    <property type="entry name" value="Sulfate_transp"/>
    <property type="match status" value="1"/>
</dbReference>
<dbReference type="OrthoDB" id="9771198at2"/>
<evidence type="ECO:0000259" key="6">
    <source>
        <dbReference type="PROSITE" id="PS50801"/>
    </source>
</evidence>
<protein>
    <submittedName>
        <fullName evidence="7">High affinity sulfate transporter 1</fullName>
    </submittedName>
</protein>
<sequence>MLIPKSITCLKNYTKEQFIKDFISGIIVAIIALPLSIALAIASGVSPEKGLYTAIIGGFIVSLLGGSRVQIGGPTAAFVVIVYGIIQKFGIEGLFVSTIMAGIFLVIMGLLKFGSLIKYIPSSITTGFTSGIAVVLLSTEVKDFFGLQMKTVPSHFVEKLISYFNNFHTINFQSLFISLLTLGIIILWSRINKKIPGTFIAIIIVTILAMVLKLNVTTIESQFGHLSSSLPHPSLPKVNFTMINELMLPALTIAILGSVESLLSAVVSDGMIGGSHRSNMELIAQGFANIFSAIFGGIPVTGAIARTAANVKNGGRTPVAGMIHALVLLIIMLLFMPYVKLIPMASLASVLVMIAYNMGDWEVFRTLFKSPKSDSLVFIVTFFLTIFLDLVVAIGVGVVLASFLFMRKMGEITEIKYILDDDGDKDANEFIENVTLHEHISIYEISGPFFFGAANKFVSAIREMGAPTKVLIIKMSKVPFMDATAYHSFEMLHNICKKHHTKLIILKIQNQPLEMLKKYGFVDMIGETNFCGAVDEAIERANVILSEHQSSIEHTQPSNINGKN</sequence>
<feature type="transmembrane region" description="Helical" evidence="5">
    <location>
        <begin position="195"/>
        <end position="216"/>
    </location>
</feature>
<feature type="domain" description="STAS" evidence="6">
    <location>
        <begin position="430"/>
        <end position="541"/>
    </location>
</feature>
<feature type="transmembrane region" description="Helical" evidence="5">
    <location>
        <begin position="119"/>
        <end position="139"/>
    </location>
</feature>
<dbReference type="HOGENOM" id="CLU_003182_13_1_9"/>
<name>R4KAB8_CLOPA</name>
<reference evidence="7 8" key="1">
    <citation type="submission" date="2012-01" db="EMBL/GenBank/DDBJ databases">
        <title>Complete sequence of chromosome of Clostridium pasteurianum BC1.</title>
        <authorList>
            <consortium name="US DOE Joint Genome Institute"/>
            <person name="Lucas S."/>
            <person name="Han J."/>
            <person name="Lapidus A."/>
            <person name="Cheng J.-F."/>
            <person name="Goodwin L."/>
            <person name="Pitluck S."/>
            <person name="Peters L."/>
            <person name="Mikhailova N."/>
            <person name="Teshima H."/>
            <person name="Detter J.C."/>
            <person name="Han C."/>
            <person name="Tapia R."/>
            <person name="Land M."/>
            <person name="Hauser L."/>
            <person name="Kyrpides N."/>
            <person name="Ivanova N."/>
            <person name="Pagani I."/>
            <person name="Dunn J."/>
            <person name="Taghavi S."/>
            <person name="Francis A."/>
            <person name="van der Lelie D."/>
            <person name="Woyke T."/>
        </authorList>
    </citation>
    <scope>NUCLEOTIDE SEQUENCE [LARGE SCALE GENOMIC DNA]</scope>
    <source>
        <strain evidence="7 8">BC1</strain>
    </source>
</reference>
<feature type="transmembrane region" description="Helical" evidence="5">
    <location>
        <begin position="169"/>
        <end position="189"/>
    </location>
</feature>
<feature type="transmembrane region" description="Helical" evidence="5">
    <location>
        <begin position="376"/>
        <end position="406"/>
    </location>
</feature>
<dbReference type="EMBL" id="CP003261">
    <property type="protein sequence ID" value="AGK97479.1"/>
    <property type="molecule type" value="Genomic_DNA"/>
</dbReference>
<dbReference type="RefSeq" id="WP_015615778.1">
    <property type="nucleotide sequence ID" value="NC_021182.1"/>
</dbReference>
<dbReference type="InterPro" id="IPR002645">
    <property type="entry name" value="STAS_dom"/>
</dbReference>
<evidence type="ECO:0000313" key="8">
    <source>
        <dbReference type="Proteomes" id="UP000013523"/>
    </source>
</evidence>
<keyword evidence="3 5" id="KW-1133">Transmembrane helix</keyword>
<dbReference type="NCBIfam" id="TIGR00815">
    <property type="entry name" value="sulP"/>
    <property type="match status" value="1"/>
</dbReference>
<dbReference type="AlphaFoldDB" id="R4KAB8"/>
<evidence type="ECO:0000256" key="5">
    <source>
        <dbReference type="SAM" id="Phobius"/>
    </source>
</evidence>
<dbReference type="PROSITE" id="PS50801">
    <property type="entry name" value="STAS"/>
    <property type="match status" value="1"/>
</dbReference>
<evidence type="ECO:0000313" key="7">
    <source>
        <dbReference type="EMBL" id="AGK97479.1"/>
    </source>
</evidence>
<dbReference type="GO" id="GO:0016020">
    <property type="term" value="C:membrane"/>
    <property type="evidence" value="ECO:0007669"/>
    <property type="project" value="UniProtKB-SubCell"/>
</dbReference>
<dbReference type="eggNOG" id="COG0659">
    <property type="taxonomic scope" value="Bacteria"/>
</dbReference>
<dbReference type="Gene3D" id="3.30.750.24">
    <property type="entry name" value="STAS domain"/>
    <property type="match status" value="1"/>
</dbReference>
<feature type="transmembrane region" description="Helical" evidence="5">
    <location>
        <begin position="326"/>
        <end position="356"/>
    </location>
</feature>
<gene>
    <name evidence="7" type="ORF">Clopa_2621</name>
</gene>
<dbReference type="STRING" id="86416.Clopa_2621"/>
<dbReference type="CDD" id="cd07042">
    <property type="entry name" value="STAS_SulP_like_sulfate_transporter"/>
    <property type="match status" value="1"/>
</dbReference>